<feature type="transmembrane region" description="Helical" evidence="2">
    <location>
        <begin position="657"/>
        <end position="680"/>
    </location>
</feature>
<feature type="transmembrane region" description="Helical" evidence="2">
    <location>
        <begin position="211"/>
        <end position="231"/>
    </location>
</feature>
<feature type="transmembrane region" description="Helical" evidence="2">
    <location>
        <begin position="146"/>
        <end position="171"/>
    </location>
</feature>
<evidence type="ECO:0000256" key="1">
    <source>
        <dbReference type="SAM" id="MobiDB-lite"/>
    </source>
</evidence>
<dbReference type="Proteomes" id="UP000184356">
    <property type="component" value="Unassembled WGS sequence"/>
</dbReference>
<dbReference type="AlphaFoldDB" id="A0A1L9TIB9"/>
<evidence type="ECO:0000313" key="4">
    <source>
        <dbReference type="Proteomes" id="UP000184356"/>
    </source>
</evidence>
<dbReference type="GeneID" id="63756685"/>
<keyword evidence="4" id="KW-1185">Reference proteome</keyword>
<evidence type="ECO:0000313" key="3">
    <source>
        <dbReference type="EMBL" id="OJJ59177.1"/>
    </source>
</evidence>
<keyword evidence="2" id="KW-0472">Membrane</keyword>
<evidence type="ECO:0000256" key="2">
    <source>
        <dbReference type="SAM" id="Phobius"/>
    </source>
</evidence>
<dbReference type="EMBL" id="KV878586">
    <property type="protein sequence ID" value="OJJ59177.1"/>
    <property type="molecule type" value="Genomic_DNA"/>
</dbReference>
<sequence>MNDMSTVRLPFTNEISVEYPHDTVETPRFRHHVRDELGDHQAEAEKLLVTSDTPVSIPQIPRKRRPLSLLCCFLYAFILIFCWSITAILCVRPIKGSGWHDTYTYIGPCTYSEGGMAQGFSCDGWENILTRSQLAVNDRWRRTVRVLGTVMSVAAIPVSSALCARGAVAYIQNRYPDDFPFSKVIPLADRGWLNPTIMGGALFARDRRKYLSWYLIVSLCICGFGTLIWPLQELLLTQKSVQLLVVEHAGAPDPSSYVPDADIAALSQVNSAYAIGATRAAINMAEYWDSQPNIWRDPENTCNQTSTWSSSCTRPRPEGGTFLWPLLGNSTFVSNIASTLNTGLAVNHAFRFNSTVDCVTVEESAYPPTCSGFTTSTRINTDPESTEDQIFKVCVPGAMDKFPWNVTRNRQDISEELYFHFNTAAVSSFSNASSSFTRRCTANTTAGYFQLPNNLNSTFGPLLEEFDLALSDDSQMAFPPEGTGSDHYPPERLLGHAYPIPDPPETPALGPLLTAALSLFGPSTFFSTRANTSGTDNTPAHNNASITPENCTDTIPLYYIATRTFATSSEEPRRLRRCASTSESAYNSDLRAWLNGMFLVDASDNYRLRARDAFTQAVFFANKVNLAQAAAIPDYRRIIPLDEGVQVERLFMSTAGIAVLSVIIGLHSLGLIWVSIYSAWVPTWTEVLDALAVARLRVE</sequence>
<keyword evidence="2" id="KW-1133">Transmembrane helix</keyword>
<proteinExistence type="predicted"/>
<keyword evidence="2" id="KW-0812">Transmembrane</keyword>
<name>A0A1L9TIB9_9EURO</name>
<dbReference type="VEuPathDB" id="FungiDB:ASPSYDRAFT_132723"/>
<dbReference type="RefSeq" id="XP_040702983.1">
    <property type="nucleotide sequence ID" value="XM_040840612.1"/>
</dbReference>
<organism evidence="3 4">
    <name type="scientific">Aspergillus sydowii CBS 593.65</name>
    <dbReference type="NCBI Taxonomy" id="1036612"/>
    <lineage>
        <taxon>Eukaryota</taxon>
        <taxon>Fungi</taxon>
        <taxon>Dikarya</taxon>
        <taxon>Ascomycota</taxon>
        <taxon>Pezizomycotina</taxon>
        <taxon>Eurotiomycetes</taxon>
        <taxon>Eurotiomycetidae</taxon>
        <taxon>Eurotiales</taxon>
        <taxon>Aspergillaceae</taxon>
        <taxon>Aspergillus</taxon>
        <taxon>Aspergillus subgen. Nidulantes</taxon>
    </lineage>
</organism>
<feature type="region of interest" description="Disordered" evidence="1">
    <location>
        <begin position="476"/>
        <end position="498"/>
    </location>
</feature>
<dbReference type="OrthoDB" id="5381672at2759"/>
<gene>
    <name evidence="3" type="ORF">ASPSYDRAFT_132723</name>
</gene>
<protein>
    <submittedName>
        <fullName evidence="3">Uncharacterized protein</fullName>
    </submittedName>
</protein>
<feature type="transmembrane region" description="Helical" evidence="2">
    <location>
        <begin position="67"/>
        <end position="91"/>
    </location>
</feature>
<reference evidence="4" key="1">
    <citation type="journal article" date="2017" name="Genome Biol.">
        <title>Comparative genomics reveals high biological diversity and specific adaptations in the industrially and medically important fungal genus Aspergillus.</title>
        <authorList>
            <person name="de Vries R.P."/>
            <person name="Riley R."/>
            <person name="Wiebenga A."/>
            <person name="Aguilar-Osorio G."/>
            <person name="Amillis S."/>
            <person name="Uchima C.A."/>
            <person name="Anderluh G."/>
            <person name="Asadollahi M."/>
            <person name="Askin M."/>
            <person name="Barry K."/>
            <person name="Battaglia E."/>
            <person name="Bayram O."/>
            <person name="Benocci T."/>
            <person name="Braus-Stromeyer S.A."/>
            <person name="Caldana C."/>
            <person name="Canovas D."/>
            <person name="Cerqueira G.C."/>
            <person name="Chen F."/>
            <person name="Chen W."/>
            <person name="Choi C."/>
            <person name="Clum A."/>
            <person name="Dos Santos R.A."/>
            <person name="Damasio A.R."/>
            <person name="Diallinas G."/>
            <person name="Emri T."/>
            <person name="Fekete E."/>
            <person name="Flipphi M."/>
            <person name="Freyberg S."/>
            <person name="Gallo A."/>
            <person name="Gournas C."/>
            <person name="Habgood R."/>
            <person name="Hainaut M."/>
            <person name="Harispe M.L."/>
            <person name="Henrissat B."/>
            <person name="Hilden K.S."/>
            <person name="Hope R."/>
            <person name="Hossain A."/>
            <person name="Karabika E."/>
            <person name="Karaffa L."/>
            <person name="Karanyi Z."/>
            <person name="Krasevec N."/>
            <person name="Kuo A."/>
            <person name="Kusch H."/>
            <person name="LaButti K."/>
            <person name="Lagendijk E.L."/>
            <person name="Lapidus A."/>
            <person name="Levasseur A."/>
            <person name="Lindquist E."/>
            <person name="Lipzen A."/>
            <person name="Logrieco A.F."/>
            <person name="MacCabe A."/>
            <person name="Maekelae M.R."/>
            <person name="Malavazi I."/>
            <person name="Melin P."/>
            <person name="Meyer V."/>
            <person name="Mielnichuk N."/>
            <person name="Miskei M."/>
            <person name="Molnar A.P."/>
            <person name="Mule G."/>
            <person name="Ngan C.Y."/>
            <person name="Orejas M."/>
            <person name="Orosz E."/>
            <person name="Ouedraogo J.P."/>
            <person name="Overkamp K.M."/>
            <person name="Park H.-S."/>
            <person name="Perrone G."/>
            <person name="Piumi F."/>
            <person name="Punt P.J."/>
            <person name="Ram A.F."/>
            <person name="Ramon A."/>
            <person name="Rauscher S."/>
            <person name="Record E."/>
            <person name="Riano-Pachon D.M."/>
            <person name="Robert V."/>
            <person name="Roehrig J."/>
            <person name="Ruller R."/>
            <person name="Salamov A."/>
            <person name="Salih N.S."/>
            <person name="Samson R.A."/>
            <person name="Sandor E."/>
            <person name="Sanguinetti M."/>
            <person name="Schuetze T."/>
            <person name="Sepcic K."/>
            <person name="Shelest E."/>
            <person name="Sherlock G."/>
            <person name="Sophianopoulou V."/>
            <person name="Squina F.M."/>
            <person name="Sun H."/>
            <person name="Susca A."/>
            <person name="Todd R.B."/>
            <person name="Tsang A."/>
            <person name="Unkles S.E."/>
            <person name="van de Wiele N."/>
            <person name="van Rossen-Uffink D."/>
            <person name="Oliveira J.V."/>
            <person name="Vesth T.C."/>
            <person name="Visser J."/>
            <person name="Yu J.-H."/>
            <person name="Zhou M."/>
            <person name="Andersen M.R."/>
            <person name="Archer D.B."/>
            <person name="Baker S.E."/>
            <person name="Benoit I."/>
            <person name="Brakhage A.A."/>
            <person name="Braus G.H."/>
            <person name="Fischer R."/>
            <person name="Frisvad J.C."/>
            <person name="Goldman G.H."/>
            <person name="Houbraken J."/>
            <person name="Oakley B."/>
            <person name="Pocsi I."/>
            <person name="Scazzocchio C."/>
            <person name="Seiboth B."/>
            <person name="vanKuyk P.A."/>
            <person name="Wortman J."/>
            <person name="Dyer P.S."/>
            <person name="Grigoriev I.V."/>
        </authorList>
    </citation>
    <scope>NUCLEOTIDE SEQUENCE [LARGE SCALE GENOMIC DNA]</scope>
    <source>
        <strain evidence="4">CBS 593.65</strain>
    </source>
</reference>
<accession>A0A1L9TIB9</accession>